<gene>
    <name evidence="1" type="ORF">O6H91_03G033800</name>
</gene>
<dbReference type="Proteomes" id="UP001162992">
    <property type="component" value="Chromosome 3"/>
</dbReference>
<keyword evidence="2" id="KW-1185">Reference proteome</keyword>
<comment type="caution">
    <text evidence="1">The sequence shown here is derived from an EMBL/GenBank/DDBJ whole genome shotgun (WGS) entry which is preliminary data.</text>
</comment>
<accession>A0ACC2E4W1</accession>
<organism evidence="1 2">
    <name type="scientific">Diphasiastrum complanatum</name>
    <name type="common">Issler's clubmoss</name>
    <name type="synonym">Lycopodium complanatum</name>
    <dbReference type="NCBI Taxonomy" id="34168"/>
    <lineage>
        <taxon>Eukaryota</taxon>
        <taxon>Viridiplantae</taxon>
        <taxon>Streptophyta</taxon>
        <taxon>Embryophyta</taxon>
        <taxon>Tracheophyta</taxon>
        <taxon>Lycopodiopsida</taxon>
        <taxon>Lycopodiales</taxon>
        <taxon>Lycopodiaceae</taxon>
        <taxon>Lycopodioideae</taxon>
        <taxon>Diphasiastrum</taxon>
    </lineage>
</organism>
<dbReference type="EMBL" id="CM055094">
    <property type="protein sequence ID" value="KAJ7561570.1"/>
    <property type="molecule type" value="Genomic_DNA"/>
</dbReference>
<proteinExistence type="predicted"/>
<evidence type="ECO:0000313" key="1">
    <source>
        <dbReference type="EMBL" id="KAJ7561570.1"/>
    </source>
</evidence>
<reference evidence="2" key="1">
    <citation type="journal article" date="2024" name="Proc. Natl. Acad. Sci. U.S.A.">
        <title>Extraordinary preservation of gene collinearity over three hundred million years revealed in homosporous lycophytes.</title>
        <authorList>
            <person name="Li C."/>
            <person name="Wickell D."/>
            <person name="Kuo L.Y."/>
            <person name="Chen X."/>
            <person name="Nie B."/>
            <person name="Liao X."/>
            <person name="Peng D."/>
            <person name="Ji J."/>
            <person name="Jenkins J."/>
            <person name="Williams M."/>
            <person name="Shu S."/>
            <person name="Plott C."/>
            <person name="Barry K."/>
            <person name="Rajasekar S."/>
            <person name="Grimwood J."/>
            <person name="Han X."/>
            <person name="Sun S."/>
            <person name="Hou Z."/>
            <person name="He W."/>
            <person name="Dai G."/>
            <person name="Sun C."/>
            <person name="Schmutz J."/>
            <person name="Leebens-Mack J.H."/>
            <person name="Li F.W."/>
            <person name="Wang L."/>
        </authorList>
    </citation>
    <scope>NUCLEOTIDE SEQUENCE [LARGE SCALE GENOMIC DNA]</scope>
    <source>
        <strain evidence="2">cv. PW_Plant_1</strain>
    </source>
</reference>
<protein>
    <submittedName>
        <fullName evidence="1">Uncharacterized protein</fullName>
    </submittedName>
</protein>
<evidence type="ECO:0000313" key="2">
    <source>
        <dbReference type="Proteomes" id="UP001162992"/>
    </source>
</evidence>
<sequence>MAYTGGGSISRPGLTSRVPPQNEQLQLRIDPLHGDLDEEIHGLQHKVALLKNIAQDIEVETKYQNDLLNQLEATMLKAQAGLKNTMNRLNRALTQHGSNHVMHVVLFALFCFLVVYLWSKFSK</sequence>
<name>A0ACC2E4W1_DIPCM</name>